<organism evidence="2 3">
    <name type="scientific">Parelaphostrongylus tenuis</name>
    <name type="common">Meningeal worm</name>
    <dbReference type="NCBI Taxonomy" id="148309"/>
    <lineage>
        <taxon>Eukaryota</taxon>
        <taxon>Metazoa</taxon>
        <taxon>Ecdysozoa</taxon>
        <taxon>Nematoda</taxon>
        <taxon>Chromadorea</taxon>
        <taxon>Rhabditida</taxon>
        <taxon>Rhabditina</taxon>
        <taxon>Rhabditomorpha</taxon>
        <taxon>Strongyloidea</taxon>
        <taxon>Metastrongylidae</taxon>
        <taxon>Parelaphostrongylus</taxon>
    </lineage>
</organism>
<protein>
    <submittedName>
        <fullName evidence="2">Uncharacterized protein</fullName>
    </submittedName>
</protein>
<evidence type="ECO:0000313" key="2">
    <source>
        <dbReference type="EMBL" id="KAJ1354734.1"/>
    </source>
</evidence>
<dbReference type="EMBL" id="JAHQIW010002183">
    <property type="protein sequence ID" value="KAJ1354734.1"/>
    <property type="molecule type" value="Genomic_DNA"/>
</dbReference>
<sequence>MYPKGFYIELHHVIMRLDLRFYSILRYIAIGFATSEYIAIGFAITTLLEKQAMIKKLSSSEVSNPHDTNPFSAMPYISWLTQN</sequence>
<dbReference type="Proteomes" id="UP001196413">
    <property type="component" value="Unassembled WGS sequence"/>
</dbReference>
<evidence type="ECO:0000256" key="1">
    <source>
        <dbReference type="SAM" id="Phobius"/>
    </source>
</evidence>
<reference evidence="2" key="1">
    <citation type="submission" date="2021-06" db="EMBL/GenBank/DDBJ databases">
        <title>Parelaphostrongylus tenuis whole genome reference sequence.</title>
        <authorList>
            <person name="Garwood T.J."/>
            <person name="Larsen P.A."/>
            <person name="Fountain-Jones N.M."/>
            <person name="Garbe J.R."/>
            <person name="Macchietto M.G."/>
            <person name="Kania S.A."/>
            <person name="Gerhold R.W."/>
            <person name="Richards J.E."/>
            <person name="Wolf T.M."/>
        </authorList>
    </citation>
    <scope>NUCLEOTIDE SEQUENCE</scope>
    <source>
        <strain evidence="2">MNPRO001-30</strain>
        <tissue evidence="2">Meninges</tissue>
    </source>
</reference>
<name>A0AAD5N0I6_PARTN</name>
<gene>
    <name evidence="2" type="ORF">KIN20_011744</name>
</gene>
<keyword evidence="1" id="KW-0472">Membrane</keyword>
<proteinExistence type="predicted"/>
<evidence type="ECO:0000313" key="3">
    <source>
        <dbReference type="Proteomes" id="UP001196413"/>
    </source>
</evidence>
<keyword evidence="1" id="KW-0812">Transmembrane</keyword>
<keyword evidence="1" id="KW-1133">Transmembrane helix</keyword>
<feature type="transmembrane region" description="Helical" evidence="1">
    <location>
        <begin position="24"/>
        <end position="48"/>
    </location>
</feature>
<accession>A0AAD5N0I6</accession>
<dbReference type="AlphaFoldDB" id="A0AAD5N0I6"/>
<comment type="caution">
    <text evidence="2">The sequence shown here is derived from an EMBL/GenBank/DDBJ whole genome shotgun (WGS) entry which is preliminary data.</text>
</comment>
<keyword evidence="3" id="KW-1185">Reference proteome</keyword>